<dbReference type="Gene3D" id="1.10.260.40">
    <property type="entry name" value="lambda repressor-like DNA-binding domains"/>
    <property type="match status" value="1"/>
</dbReference>
<evidence type="ECO:0000259" key="1">
    <source>
        <dbReference type="PROSITE" id="PS50943"/>
    </source>
</evidence>
<dbReference type="CDD" id="cd00093">
    <property type="entry name" value="HTH_XRE"/>
    <property type="match status" value="1"/>
</dbReference>
<dbReference type="GO" id="GO:0003677">
    <property type="term" value="F:DNA binding"/>
    <property type="evidence" value="ECO:0007669"/>
    <property type="project" value="InterPro"/>
</dbReference>
<dbReference type="PROSITE" id="PS50943">
    <property type="entry name" value="HTH_CROC1"/>
    <property type="match status" value="1"/>
</dbReference>
<dbReference type="AlphaFoldDB" id="A0AA44ES27"/>
<dbReference type="Proteomes" id="UP001155820">
    <property type="component" value="Unassembled WGS sequence"/>
</dbReference>
<dbReference type="InterPro" id="IPR001387">
    <property type="entry name" value="Cro/C1-type_HTH"/>
</dbReference>
<organism evidence="2 3">
    <name type="scientific">Agrobacterium pusense</name>
    <dbReference type="NCBI Taxonomy" id="648995"/>
    <lineage>
        <taxon>Bacteria</taxon>
        <taxon>Pseudomonadati</taxon>
        <taxon>Pseudomonadota</taxon>
        <taxon>Alphaproteobacteria</taxon>
        <taxon>Hyphomicrobiales</taxon>
        <taxon>Rhizobiaceae</taxon>
        <taxon>Rhizobium/Agrobacterium group</taxon>
        <taxon>Agrobacterium</taxon>
    </lineage>
</organism>
<evidence type="ECO:0000313" key="3">
    <source>
        <dbReference type="Proteomes" id="UP001155820"/>
    </source>
</evidence>
<sequence>MSISPAQCRAARSLIGWSQDKLSEESKVAKATIANFEAGKRSPYERTLDDIQEALEKGGVIFIAADEMKAGGAGVRLDHDAQGD</sequence>
<keyword evidence="3" id="KW-1185">Reference proteome</keyword>
<protein>
    <submittedName>
        <fullName evidence="2">Helix-turn-helix transcriptional regulator</fullName>
    </submittedName>
</protein>
<accession>A0AA44ES27</accession>
<name>A0AA44ES27_9HYPH</name>
<dbReference type="Pfam" id="PF01381">
    <property type="entry name" value="HTH_3"/>
    <property type="match status" value="1"/>
</dbReference>
<dbReference type="EMBL" id="JABRWM010000006">
    <property type="protein sequence ID" value="NRF23327.1"/>
    <property type="molecule type" value="Genomic_DNA"/>
</dbReference>
<dbReference type="InterPro" id="IPR010982">
    <property type="entry name" value="Lambda_DNA-bd_dom_sf"/>
</dbReference>
<evidence type="ECO:0000313" key="2">
    <source>
        <dbReference type="EMBL" id="NRF23327.1"/>
    </source>
</evidence>
<gene>
    <name evidence="2" type="ORF">FOB26_30195</name>
</gene>
<proteinExistence type="predicted"/>
<dbReference type="SUPFAM" id="SSF47413">
    <property type="entry name" value="lambda repressor-like DNA-binding domains"/>
    <property type="match status" value="1"/>
</dbReference>
<comment type="caution">
    <text evidence="2">The sequence shown here is derived from an EMBL/GenBank/DDBJ whole genome shotgun (WGS) entry which is preliminary data.</text>
</comment>
<dbReference type="SMART" id="SM00530">
    <property type="entry name" value="HTH_XRE"/>
    <property type="match status" value="1"/>
</dbReference>
<reference evidence="2" key="1">
    <citation type="submission" date="2019-07" db="EMBL/GenBank/DDBJ databases">
        <title>FDA dAtabase for Regulatory Grade micrObial Sequences (FDA-ARGOS): Supporting development and validation of Infectious Disease Dx tests.</title>
        <authorList>
            <person name="Bachman M."/>
            <person name="Young C."/>
            <person name="Tallon L."/>
            <person name="Sadzewicz L."/>
            <person name="Vavikolanu K."/>
            <person name="Mehta A."/>
            <person name="Aluvathingal J."/>
            <person name="Nadendla S."/>
            <person name="Nandy P."/>
            <person name="Geyer C."/>
            <person name="Yan Y."/>
            <person name="Sichtig H."/>
        </authorList>
    </citation>
    <scope>NUCLEOTIDE SEQUENCE</scope>
    <source>
        <strain evidence="2">FDAARGOS_618</strain>
    </source>
</reference>
<feature type="domain" description="HTH cro/C1-type" evidence="1">
    <location>
        <begin position="9"/>
        <end position="62"/>
    </location>
</feature>